<reference evidence="1 2" key="1">
    <citation type="journal article" date="2013" name="PLoS Genet.">
        <title>The genome and development-dependent transcriptomes of Pyronema confluens: a window into fungal evolution.</title>
        <authorList>
            <person name="Traeger S."/>
            <person name="Altegoer F."/>
            <person name="Freitag M."/>
            <person name="Gabaldon T."/>
            <person name="Kempken F."/>
            <person name="Kumar A."/>
            <person name="Marcet-Houben M."/>
            <person name="Poggeler S."/>
            <person name="Stajich J.E."/>
            <person name="Nowrousian M."/>
        </authorList>
    </citation>
    <scope>NUCLEOTIDE SEQUENCE [LARGE SCALE GENOMIC DNA]</scope>
    <source>
        <strain evidence="2">CBS 100304</strain>
        <tissue evidence="1">Vegetative mycelium</tissue>
    </source>
</reference>
<dbReference type="Proteomes" id="UP000018144">
    <property type="component" value="Unassembled WGS sequence"/>
</dbReference>
<organism evidence="1 2">
    <name type="scientific">Pyronema omphalodes (strain CBS 100304)</name>
    <name type="common">Pyronema confluens</name>
    <dbReference type="NCBI Taxonomy" id="1076935"/>
    <lineage>
        <taxon>Eukaryota</taxon>
        <taxon>Fungi</taxon>
        <taxon>Dikarya</taxon>
        <taxon>Ascomycota</taxon>
        <taxon>Pezizomycotina</taxon>
        <taxon>Pezizomycetes</taxon>
        <taxon>Pezizales</taxon>
        <taxon>Pyronemataceae</taxon>
        <taxon>Pyronema</taxon>
    </lineage>
</organism>
<sequence length="232" mass="27130">MPYKINYKQTFPCNFERTSHGALWRQIIGESNHPTSPRPLYRPFEDSRALTGHVSNRLHNSRYGHYDGHHERQVFGLLIDYYELWKTPVIASGILDEIANATRSASKDGMNLDQLKTLEAVLGGWLEDCEIVMGWDEDTMYVQAAWFWTLQERILDYEGSRYGNHDGCRILKEEDLEAARGLERIMDGCRAKEDRNVFMVMWMFMDVLCQKIQIMQEEENRCLTEFLSDSDS</sequence>
<dbReference type="EMBL" id="HF935215">
    <property type="protein sequence ID" value="CCX04738.1"/>
    <property type="molecule type" value="Genomic_DNA"/>
</dbReference>
<keyword evidence="2" id="KW-1185">Reference proteome</keyword>
<accession>U4KU41</accession>
<proteinExistence type="predicted"/>
<evidence type="ECO:0000313" key="1">
    <source>
        <dbReference type="EMBL" id="CCX04738.1"/>
    </source>
</evidence>
<dbReference type="AlphaFoldDB" id="U4KU41"/>
<name>U4KU41_PYROM</name>
<gene>
    <name evidence="1" type="ORF">PCON_03402</name>
</gene>
<protein>
    <submittedName>
        <fullName evidence="1">Uncharacterized protein</fullName>
    </submittedName>
</protein>
<evidence type="ECO:0000313" key="2">
    <source>
        <dbReference type="Proteomes" id="UP000018144"/>
    </source>
</evidence>